<protein>
    <submittedName>
        <fullName evidence="2">Uncharacterized protein</fullName>
    </submittedName>
</protein>
<feature type="compositionally biased region" description="Basic and acidic residues" evidence="1">
    <location>
        <begin position="181"/>
        <end position="206"/>
    </location>
</feature>
<keyword evidence="3" id="KW-1185">Reference proteome</keyword>
<feature type="region of interest" description="Disordered" evidence="1">
    <location>
        <begin position="138"/>
        <end position="228"/>
    </location>
</feature>
<dbReference type="Proteomes" id="UP000762676">
    <property type="component" value="Unassembled WGS sequence"/>
</dbReference>
<evidence type="ECO:0000313" key="3">
    <source>
        <dbReference type="Proteomes" id="UP000762676"/>
    </source>
</evidence>
<feature type="compositionally biased region" description="Polar residues" evidence="1">
    <location>
        <begin position="156"/>
        <end position="177"/>
    </location>
</feature>
<feature type="compositionally biased region" description="Basic residues" evidence="1">
    <location>
        <begin position="338"/>
        <end position="374"/>
    </location>
</feature>
<feature type="region of interest" description="Disordered" evidence="1">
    <location>
        <begin position="322"/>
        <end position="398"/>
    </location>
</feature>
<evidence type="ECO:0000313" key="2">
    <source>
        <dbReference type="EMBL" id="GFR63017.1"/>
    </source>
</evidence>
<sequence>MGCSASTSTSVSTTQQARTMNDLDPAMAGRSKASSLSSKKGGDVHQISSGTHISTKTPKEKGTGRKTSKDHKQASPYSVDLTKEMKPMRKVSANSVIYTGREGAKRSSASLARKAENQRILEEEPVSYIMCSTKTPKEALPPIRTSHTGSAAPAVSLSSLKQTTGPELQTLESTTPLSPIPRDKKPSLSAEEKVSEKQKLDSEKGNIKTSLDKIPLQPLSNESNPEDNRATLEYVNGDILKTELDERVGDNVTTAIKTAGVKEMKEGDNELEKKSEEYQIIDNKICQNNDPLEEALLVTQSDPGYISTPTKEVQLNPIQDVDQTENSSSNISANDQQHRHHHHHHHNHQRHHHHHHHHRRGHHHQHHHHQHHHHNSDQRSGSAGSGGGGGGGSASPEKTIKFMSKDAKTQFVFRAIKSREEESESSNERTIGKKWITGRVPVWIFPYGIRVM</sequence>
<comment type="caution">
    <text evidence="2">The sequence shown here is derived from an EMBL/GenBank/DDBJ whole genome shotgun (WGS) entry which is preliminary data.</text>
</comment>
<feature type="region of interest" description="Disordered" evidence="1">
    <location>
        <begin position="1"/>
        <end position="86"/>
    </location>
</feature>
<feature type="compositionally biased region" description="Polar residues" evidence="1">
    <location>
        <begin position="46"/>
        <end position="56"/>
    </location>
</feature>
<organism evidence="2 3">
    <name type="scientific">Elysia marginata</name>
    <dbReference type="NCBI Taxonomy" id="1093978"/>
    <lineage>
        <taxon>Eukaryota</taxon>
        <taxon>Metazoa</taxon>
        <taxon>Spiralia</taxon>
        <taxon>Lophotrochozoa</taxon>
        <taxon>Mollusca</taxon>
        <taxon>Gastropoda</taxon>
        <taxon>Heterobranchia</taxon>
        <taxon>Euthyneura</taxon>
        <taxon>Panpulmonata</taxon>
        <taxon>Sacoglossa</taxon>
        <taxon>Placobranchoidea</taxon>
        <taxon>Plakobranchidae</taxon>
        <taxon>Elysia</taxon>
    </lineage>
</organism>
<gene>
    <name evidence="2" type="ORF">ElyMa_001885400</name>
</gene>
<feature type="compositionally biased region" description="Gly residues" evidence="1">
    <location>
        <begin position="383"/>
        <end position="393"/>
    </location>
</feature>
<feature type="compositionally biased region" description="Low complexity" evidence="1">
    <location>
        <begin position="1"/>
        <end position="19"/>
    </location>
</feature>
<dbReference type="EMBL" id="BMAT01003824">
    <property type="protein sequence ID" value="GFR63017.1"/>
    <property type="molecule type" value="Genomic_DNA"/>
</dbReference>
<proteinExistence type="predicted"/>
<accession>A0AAV4EQD0</accession>
<feature type="compositionally biased region" description="Polar residues" evidence="1">
    <location>
        <begin position="324"/>
        <end position="335"/>
    </location>
</feature>
<name>A0AAV4EQD0_9GAST</name>
<dbReference type="AlphaFoldDB" id="A0AAV4EQD0"/>
<reference evidence="2 3" key="1">
    <citation type="journal article" date="2021" name="Elife">
        <title>Chloroplast acquisition without the gene transfer in kleptoplastic sea slugs, Plakobranchus ocellatus.</title>
        <authorList>
            <person name="Maeda T."/>
            <person name="Takahashi S."/>
            <person name="Yoshida T."/>
            <person name="Shimamura S."/>
            <person name="Takaki Y."/>
            <person name="Nagai Y."/>
            <person name="Toyoda A."/>
            <person name="Suzuki Y."/>
            <person name="Arimoto A."/>
            <person name="Ishii H."/>
            <person name="Satoh N."/>
            <person name="Nishiyama T."/>
            <person name="Hasebe M."/>
            <person name="Maruyama T."/>
            <person name="Minagawa J."/>
            <person name="Obokata J."/>
            <person name="Shigenobu S."/>
        </authorList>
    </citation>
    <scope>NUCLEOTIDE SEQUENCE [LARGE SCALE GENOMIC DNA]</scope>
</reference>
<evidence type="ECO:0000256" key="1">
    <source>
        <dbReference type="SAM" id="MobiDB-lite"/>
    </source>
</evidence>